<evidence type="ECO:0000313" key="2">
    <source>
        <dbReference type="Proteomes" id="UP000037069"/>
    </source>
</evidence>
<reference evidence="1 2" key="1">
    <citation type="journal article" date="2015" name="Nat. Commun.">
        <title>Lucilia cuprina genome unlocks parasitic fly biology to underpin future interventions.</title>
        <authorList>
            <person name="Anstead C.A."/>
            <person name="Korhonen P.K."/>
            <person name="Young N.D."/>
            <person name="Hall R.S."/>
            <person name="Jex A.R."/>
            <person name="Murali S.C."/>
            <person name="Hughes D.S."/>
            <person name="Lee S.F."/>
            <person name="Perry T."/>
            <person name="Stroehlein A.J."/>
            <person name="Ansell B.R."/>
            <person name="Breugelmans B."/>
            <person name="Hofmann A."/>
            <person name="Qu J."/>
            <person name="Dugan S."/>
            <person name="Lee S.L."/>
            <person name="Chao H."/>
            <person name="Dinh H."/>
            <person name="Han Y."/>
            <person name="Doddapaneni H.V."/>
            <person name="Worley K.C."/>
            <person name="Muzny D.M."/>
            <person name="Ioannidis P."/>
            <person name="Waterhouse R.M."/>
            <person name="Zdobnov E.M."/>
            <person name="James P.J."/>
            <person name="Bagnall N.H."/>
            <person name="Kotze A.C."/>
            <person name="Gibbs R.A."/>
            <person name="Richards S."/>
            <person name="Batterham P."/>
            <person name="Gasser R.B."/>
        </authorList>
    </citation>
    <scope>NUCLEOTIDE SEQUENCE [LARGE SCALE GENOMIC DNA]</scope>
    <source>
        <strain evidence="1 2">LS</strain>
        <tissue evidence="1">Full body</tissue>
    </source>
</reference>
<protein>
    <submittedName>
        <fullName evidence="1">Uncharacterized protein</fullName>
    </submittedName>
</protein>
<gene>
    <name evidence="1" type="ORF">FF38_07834</name>
</gene>
<organism evidence="1 2">
    <name type="scientific">Lucilia cuprina</name>
    <name type="common">Green bottle fly</name>
    <name type="synonym">Australian sheep blowfly</name>
    <dbReference type="NCBI Taxonomy" id="7375"/>
    <lineage>
        <taxon>Eukaryota</taxon>
        <taxon>Metazoa</taxon>
        <taxon>Ecdysozoa</taxon>
        <taxon>Arthropoda</taxon>
        <taxon>Hexapoda</taxon>
        <taxon>Insecta</taxon>
        <taxon>Pterygota</taxon>
        <taxon>Neoptera</taxon>
        <taxon>Endopterygota</taxon>
        <taxon>Diptera</taxon>
        <taxon>Brachycera</taxon>
        <taxon>Muscomorpha</taxon>
        <taxon>Oestroidea</taxon>
        <taxon>Calliphoridae</taxon>
        <taxon>Luciliinae</taxon>
        <taxon>Lucilia</taxon>
    </lineage>
</organism>
<proteinExistence type="predicted"/>
<dbReference type="EMBL" id="JRES01000509">
    <property type="protein sequence ID" value="KNC30507.1"/>
    <property type="molecule type" value="Genomic_DNA"/>
</dbReference>
<name>A0A0L0CE78_LUCCU</name>
<dbReference type="Proteomes" id="UP000037069">
    <property type="component" value="Unassembled WGS sequence"/>
</dbReference>
<sequence>MCGWKKKASGLLFYLIYECQRWWDINILLIADKLGKVGALRITVDLANMQDFCRSCHNKDKEEKKTHLPALCSSQRHVAMMNFPPHTGVIPIILDKFNADAEATDTPQRSDCGSNRFEMSWCQVYVIRAGNRCGRNIFTCIPKFSEPLINDI</sequence>
<keyword evidence="2" id="KW-1185">Reference proteome</keyword>
<evidence type="ECO:0000313" key="1">
    <source>
        <dbReference type="EMBL" id="KNC30507.1"/>
    </source>
</evidence>
<comment type="caution">
    <text evidence="1">The sequence shown here is derived from an EMBL/GenBank/DDBJ whole genome shotgun (WGS) entry which is preliminary data.</text>
</comment>
<dbReference type="AlphaFoldDB" id="A0A0L0CE78"/>
<accession>A0A0L0CE78</accession>